<organism evidence="1">
    <name type="scientific">uncultured Thermomicrobiales bacterium</name>
    <dbReference type="NCBI Taxonomy" id="1645740"/>
    <lineage>
        <taxon>Bacteria</taxon>
        <taxon>Pseudomonadati</taxon>
        <taxon>Thermomicrobiota</taxon>
        <taxon>Thermomicrobia</taxon>
        <taxon>Thermomicrobiales</taxon>
        <taxon>environmental samples</taxon>
    </lineage>
</organism>
<sequence length="24" mass="2571">MMGLMGIVAVVGVVASTRRRPVDR</sequence>
<proteinExistence type="predicted"/>
<gene>
    <name evidence="1" type="ORF">AVDCRST_MAG87-3408</name>
</gene>
<dbReference type="EMBL" id="CADCWJ010000746">
    <property type="protein sequence ID" value="CAA9581419.1"/>
    <property type="molecule type" value="Genomic_DNA"/>
</dbReference>
<evidence type="ECO:0000313" key="1">
    <source>
        <dbReference type="EMBL" id="CAA9581419.1"/>
    </source>
</evidence>
<name>A0A6J4VLE7_9BACT</name>
<dbReference type="AlphaFoldDB" id="A0A6J4VLE7"/>
<protein>
    <submittedName>
        <fullName evidence="1">Uncharacterized protein</fullName>
    </submittedName>
</protein>
<accession>A0A6J4VLE7</accession>
<reference evidence="1" key="1">
    <citation type="submission" date="2020-02" db="EMBL/GenBank/DDBJ databases">
        <authorList>
            <person name="Meier V. D."/>
        </authorList>
    </citation>
    <scope>NUCLEOTIDE SEQUENCE</scope>
    <source>
        <strain evidence="1">AVDCRST_MAG87</strain>
    </source>
</reference>